<sequence length="648" mass="72540">MASSSTEVPYNHPTENALFGQNVIEKITDTCLGQIAYTSPVSSITTSDSLHGAGFSTTQATKVIINTSVKKCKNDSSIDINASDDLTAEAPSLIMSENADDSTHQNTVRTLSGANITINSLQHTNQKIIETFPEQSSTVAYYAVQDNENSENEQEESLEEVEMSDQAELLTQIINSQPGIAKWSSEDVKPNVTSRRTLTTITADTLNTKNVSGPDANSKFHCDICNKMFVSKRNVQRHMLSHTGEKPWMCEFCFKRFRQKPHLEQHVNIHKGIKNAVCSICGKAFNHRSNLVTHMATHSSVRPHSCIVCGENFKLKHTLAKHMMVHTKQDIEKRHQCQICKRSFRDKSYLAEHETIHNKEKPWQCDICKKSFSFKRRYQMHLEVHQSKDGGEEFVCHLCPKKFKGKIYLQKHLERHEYKRKRRKKIKLEKEGFIGDPAVELNVSDGLDGDDLEVAGEDDDIDLSMSEVDVKAEDDLEEGEKIDHTDDDSSPDDGSHVLHINAEEQPNSDPSMVVAGMLPISGMNMEDATYVALAQLTQAAIESSPIGESGGVILMSYEEIQKSMQELHAHHHGGVNDDDLQYNIQVTQVSDENVKRLQEALKDNSLTALGNDCSSIRVIQQPIQQSVGSIHVLDNNGDLHVIETSELH</sequence>
<dbReference type="PROSITE" id="PS50157">
    <property type="entry name" value="ZINC_FINGER_C2H2_2"/>
    <property type="match status" value="7"/>
</dbReference>
<dbReference type="InterPro" id="IPR036236">
    <property type="entry name" value="Znf_C2H2_sf"/>
</dbReference>
<dbReference type="Pfam" id="PF00096">
    <property type="entry name" value="zf-C2H2"/>
    <property type="match status" value="3"/>
</dbReference>
<dbReference type="InterPro" id="IPR013087">
    <property type="entry name" value="Znf_C2H2_type"/>
</dbReference>
<evidence type="ECO:0000256" key="5">
    <source>
        <dbReference type="PROSITE-ProRule" id="PRU00042"/>
    </source>
</evidence>
<dbReference type="Proteomes" id="UP001652625">
    <property type="component" value="Chromosome 11"/>
</dbReference>
<dbReference type="PROSITE" id="PS00028">
    <property type="entry name" value="ZINC_FINGER_C2H2_1"/>
    <property type="match status" value="7"/>
</dbReference>
<proteinExistence type="predicted"/>
<feature type="domain" description="C2H2-type" evidence="7">
    <location>
        <begin position="363"/>
        <end position="390"/>
    </location>
</feature>
<keyword evidence="2" id="KW-0677">Repeat</keyword>
<dbReference type="Pfam" id="PF12874">
    <property type="entry name" value="zf-met"/>
    <property type="match status" value="1"/>
</dbReference>
<feature type="domain" description="C2H2-type" evidence="7">
    <location>
        <begin position="220"/>
        <end position="247"/>
    </location>
</feature>
<feature type="compositionally biased region" description="Acidic residues" evidence="6">
    <location>
        <begin position="447"/>
        <end position="462"/>
    </location>
</feature>
<evidence type="ECO:0000256" key="3">
    <source>
        <dbReference type="ARBA" id="ARBA00022771"/>
    </source>
</evidence>
<dbReference type="Gene3D" id="3.30.160.60">
    <property type="entry name" value="Classic Zinc Finger"/>
    <property type="match status" value="6"/>
</dbReference>
<dbReference type="GeneID" id="100203510"/>
<dbReference type="PANTHER" id="PTHR24409">
    <property type="entry name" value="ZINC FINGER PROTEIN 142"/>
    <property type="match status" value="1"/>
</dbReference>
<feature type="domain" description="C2H2-type" evidence="7">
    <location>
        <begin position="276"/>
        <end position="303"/>
    </location>
</feature>
<keyword evidence="3 5" id="KW-0863">Zinc-finger</keyword>
<feature type="region of interest" description="Disordered" evidence="6">
    <location>
        <begin position="445"/>
        <end position="497"/>
    </location>
</feature>
<dbReference type="SMART" id="SM00355">
    <property type="entry name" value="ZnF_C2H2"/>
    <property type="match status" value="7"/>
</dbReference>
<keyword evidence="4" id="KW-0862">Zinc</keyword>
<feature type="domain" description="C2H2-type" evidence="7">
    <location>
        <begin position="335"/>
        <end position="362"/>
    </location>
</feature>
<feature type="domain" description="C2H2-type" evidence="7">
    <location>
        <begin position="394"/>
        <end position="421"/>
    </location>
</feature>
<keyword evidence="8" id="KW-1185">Reference proteome</keyword>
<dbReference type="RefSeq" id="XP_065666668.1">
    <property type="nucleotide sequence ID" value="XM_065810596.1"/>
</dbReference>
<evidence type="ECO:0000313" key="8">
    <source>
        <dbReference type="Proteomes" id="UP001652625"/>
    </source>
</evidence>
<evidence type="ECO:0000256" key="1">
    <source>
        <dbReference type="ARBA" id="ARBA00022723"/>
    </source>
</evidence>
<keyword evidence="1" id="KW-0479">Metal-binding</keyword>
<dbReference type="Pfam" id="PF13894">
    <property type="entry name" value="zf-C2H2_4"/>
    <property type="match status" value="1"/>
</dbReference>
<feature type="compositionally biased region" description="Basic and acidic residues" evidence="6">
    <location>
        <begin position="468"/>
        <end position="484"/>
    </location>
</feature>
<evidence type="ECO:0000259" key="7">
    <source>
        <dbReference type="PROSITE" id="PS50157"/>
    </source>
</evidence>
<reference evidence="9" key="1">
    <citation type="submission" date="2025-08" db="UniProtKB">
        <authorList>
            <consortium name="RefSeq"/>
        </authorList>
    </citation>
    <scope>IDENTIFICATION</scope>
</reference>
<feature type="domain" description="C2H2-type" evidence="7">
    <location>
        <begin position="248"/>
        <end position="275"/>
    </location>
</feature>
<name>A0ABM4CXJ9_HYDVU</name>
<dbReference type="PANTHER" id="PTHR24409:SF295">
    <property type="entry name" value="AZ2-RELATED"/>
    <property type="match status" value="1"/>
</dbReference>
<evidence type="ECO:0000256" key="6">
    <source>
        <dbReference type="SAM" id="MobiDB-lite"/>
    </source>
</evidence>
<evidence type="ECO:0000256" key="4">
    <source>
        <dbReference type="ARBA" id="ARBA00022833"/>
    </source>
</evidence>
<protein>
    <submittedName>
        <fullName evidence="9">Myoneurin isoform X2</fullName>
    </submittedName>
</protein>
<accession>A0ABM4CXJ9</accession>
<evidence type="ECO:0000313" key="9">
    <source>
        <dbReference type="RefSeq" id="XP_065666668.1"/>
    </source>
</evidence>
<evidence type="ECO:0000256" key="2">
    <source>
        <dbReference type="ARBA" id="ARBA00022737"/>
    </source>
</evidence>
<feature type="domain" description="C2H2-type" evidence="7">
    <location>
        <begin position="304"/>
        <end position="331"/>
    </location>
</feature>
<organism evidence="8 9">
    <name type="scientific">Hydra vulgaris</name>
    <name type="common">Hydra</name>
    <name type="synonym">Hydra attenuata</name>
    <dbReference type="NCBI Taxonomy" id="6087"/>
    <lineage>
        <taxon>Eukaryota</taxon>
        <taxon>Metazoa</taxon>
        <taxon>Cnidaria</taxon>
        <taxon>Hydrozoa</taxon>
        <taxon>Hydroidolina</taxon>
        <taxon>Anthoathecata</taxon>
        <taxon>Aplanulata</taxon>
        <taxon>Hydridae</taxon>
        <taxon>Hydra</taxon>
    </lineage>
</organism>
<gene>
    <name evidence="9" type="primary">LOC100203510</name>
</gene>
<dbReference type="SUPFAM" id="SSF57667">
    <property type="entry name" value="beta-beta-alpha zinc fingers"/>
    <property type="match status" value="4"/>
</dbReference>